<evidence type="ECO:0000313" key="4">
    <source>
        <dbReference type="Proteomes" id="UP000887013"/>
    </source>
</evidence>
<dbReference type="AlphaFoldDB" id="A0A8X6Q9T3"/>
<dbReference type="InterPro" id="IPR055469">
    <property type="entry name" value="DUF7041"/>
</dbReference>
<protein>
    <recommendedName>
        <fullName evidence="1">DUF7041 domain-containing protein</fullName>
    </recommendedName>
</protein>
<dbReference type="Proteomes" id="UP000887013">
    <property type="component" value="Unassembled WGS sequence"/>
</dbReference>
<proteinExistence type="predicted"/>
<comment type="caution">
    <text evidence="3">The sequence shown here is derived from an EMBL/GenBank/DDBJ whole genome shotgun (WGS) entry which is preliminary data.</text>
</comment>
<gene>
    <name evidence="3" type="primary">AVEN_109914_1</name>
    <name evidence="3" type="ORF">NPIL_402851</name>
    <name evidence="2" type="ORF">NPIL_498711</name>
</gene>
<sequence length="169" mass="19559">MLHEQVDPRLMCDIIRSALMQRYFAEDKRPKIRFNKHNAFQRRSVGQDEKFFDPFHGAPEVSSETFKKYKRGKSINIAEVKSQSSYFIFEASFRFIIMEEVSAIKIPTFIPSDPSLWFTMLELTFELVIPKPIMTSRTKSNHCVISLPSDIAMTLGDIIISPDKTDPYA</sequence>
<feature type="domain" description="DUF7041" evidence="1">
    <location>
        <begin position="106"/>
        <end position="168"/>
    </location>
</feature>
<evidence type="ECO:0000313" key="2">
    <source>
        <dbReference type="EMBL" id="GFT79763.1"/>
    </source>
</evidence>
<dbReference type="EMBL" id="BMAW01028954">
    <property type="protein sequence ID" value="GFU09948.1"/>
    <property type="molecule type" value="Genomic_DNA"/>
</dbReference>
<keyword evidence="4" id="KW-1185">Reference proteome</keyword>
<reference evidence="3" key="1">
    <citation type="submission" date="2020-08" db="EMBL/GenBank/DDBJ databases">
        <title>Multicomponent nature underlies the extraordinary mechanical properties of spider dragline silk.</title>
        <authorList>
            <person name="Kono N."/>
            <person name="Nakamura H."/>
            <person name="Mori M."/>
            <person name="Yoshida Y."/>
            <person name="Ohtoshi R."/>
            <person name="Malay A.D."/>
            <person name="Moran D.A.P."/>
            <person name="Tomita M."/>
            <person name="Numata K."/>
            <person name="Arakawa K."/>
        </authorList>
    </citation>
    <scope>NUCLEOTIDE SEQUENCE</scope>
</reference>
<evidence type="ECO:0000313" key="3">
    <source>
        <dbReference type="EMBL" id="GFU09948.1"/>
    </source>
</evidence>
<dbReference type="Pfam" id="PF23055">
    <property type="entry name" value="DUF7041"/>
    <property type="match status" value="1"/>
</dbReference>
<name>A0A8X6Q9T3_NEPPI</name>
<accession>A0A8X6Q9T3</accession>
<evidence type="ECO:0000259" key="1">
    <source>
        <dbReference type="Pfam" id="PF23055"/>
    </source>
</evidence>
<organism evidence="3 4">
    <name type="scientific">Nephila pilipes</name>
    <name type="common">Giant wood spider</name>
    <name type="synonym">Nephila maculata</name>
    <dbReference type="NCBI Taxonomy" id="299642"/>
    <lineage>
        <taxon>Eukaryota</taxon>
        <taxon>Metazoa</taxon>
        <taxon>Ecdysozoa</taxon>
        <taxon>Arthropoda</taxon>
        <taxon>Chelicerata</taxon>
        <taxon>Arachnida</taxon>
        <taxon>Araneae</taxon>
        <taxon>Araneomorphae</taxon>
        <taxon>Entelegynae</taxon>
        <taxon>Araneoidea</taxon>
        <taxon>Nephilidae</taxon>
        <taxon>Nephila</taxon>
    </lineage>
</organism>
<dbReference type="EMBL" id="BMAW01118435">
    <property type="protein sequence ID" value="GFT79763.1"/>
    <property type="molecule type" value="Genomic_DNA"/>
</dbReference>